<organism evidence="2 3">
    <name type="scientific">Caerostris extrusa</name>
    <name type="common">Bark spider</name>
    <name type="synonym">Caerostris bankana</name>
    <dbReference type="NCBI Taxonomy" id="172846"/>
    <lineage>
        <taxon>Eukaryota</taxon>
        <taxon>Metazoa</taxon>
        <taxon>Ecdysozoa</taxon>
        <taxon>Arthropoda</taxon>
        <taxon>Chelicerata</taxon>
        <taxon>Arachnida</taxon>
        <taxon>Araneae</taxon>
        <taxon>Araneomorphae</taxon>
        <taxon>Entelegynae</taxon>
        <taxon>Araneoidea</taxon>
        <taxon>Araneidae</taxon>
        <taxon>Caerostris</taxon>
    </lineage>
</organism>
<dbReference type="EMBL" id="BPLR01020833">
    <property type="protein sequence ID" value="GIX83115.1"/>
    <property type="molecule type" value="Genomic_DNA"/>
</dbReference>
<evidence type="ECO:0000313" key="3">
    <source>
        <dbReference type="Proteomes" id="UP001054945"/>
    </source>
</evidence>
<keyword evidence="3" id="KW-1185">Reference proteome</keyword>
<protein>
    <submittedName>
        <fullName evidence="2">Uncharacterized protein</fullName>
    </submittedName>
</protein>
<accession>A0AAV4NFM0</accession>
<reference evidence="2 3" key="1">
    <citation type="submission" date="2021-06" db="EMBL/GenBank/DDBJ databases">
        <title>Caerostris extrusa draft genome.</title>
        <authorList>
            <person name="Kono N."/>
            <person name="Arakawa K."/>
        </authorList>
    </citation>
    <scope>NUCLEOTIDE SEQUENCE [LARGE SCALE GENOMIC DNA]</scope>
</reference>
<gene>
    <name evidence="2" type="ORF">CEXT_341471</name>
</gene>
<feature type="region of interest" description="Disordered" evidence="1">
    <location>
        <begin position="175"/>
        <end position="198"/>
    </location>
</feature>
<name>A0AAV4NFM0_CAEEX</name>
<evidence type="ECO:0000313" key="2">
    <source>
        <dbReference type="EMBL" id="GIX83115.1"/>
    </source>
</evidence>
<evidence type="ECO:0000256" key="1">
    <source>
        <dbReference type="SAM" id="MobiDB-lite"/>
    </source>
</evidence>
<sequence length="198" mass="22305">MAEFTGISWCKNAIPPRVHDITKNQVKPSRNSRDRFRIEIHSPSELQSERESIHRRSEDPPLILVCYPTQGAADIPERGGHGWKRKHEGNIEKKSAGLRKKSKFCVTELLRAKCTHRYEVVQHPPAIFERDADASFRHLRSSLGDITVASCPAVTSSSARPFLLASSSRTFLTAARRPESAEAHQESAHRHQEHEVGS</sequence>
<comment type="caution">
    <text evidence="2">The sequence shown here is derived from an EMBL/GenBank/DDBJ whole genome shotgun (WGS) entry which is preliminary data.</text>
</comment>
<dbReference type="Proteomes" id="UP001054945">
    <property type="component" value="Unassembled WGS sequence"/>
</dbReference>
<dbReference type="AlphaFoldDB" id="A0AAV4NFM0"/>
<proteinExistence type="predicted"/>
<feature type="compositionally biased region" description="Basic and acidic residues" evidence="1">
    <location>
        <begin position="176"/>
        <end position="198"/>
    </location>
</feature>